<reference evidence="2" key="3">
    <citation type="journal article" date="2017" name="Nature">
        <title>Genome sequence of the progenitor of the wheat D genome Aegilops tauschii.</title>
        <authorList>
            <person name="Luo M.C."/>
            <person name="Gu Y.Q."/>
            <person name="Puiu D."/>
            <person name="Wang H."/>
            <person name="Twardziok S.O."/>
            <person name="Deal K.R."/>
            <person name="Huo N."/>
            <person name="Zhu T."/>
            <person name="Wang L."/>
            <person name="Wang Y."/>
            <person name="McGuire P.E."/>
            <person name="Liu S."/>
            <person name="Long H."/>
            <person name="Ramasamy R.K."/>
            <person name="Rodriguez J.C."/>
            <person name="Van S.L."/>
            <person name="Yuan L."/>
            <person name="Wang Z."/>
            <person name="Xia Z."/>
            <person name="Xiao L."/>
            <person name="Anderson O.D."/>
            <person name="Ouyang S."/>
            <person name="Liang Y."/>
            <person name="Zimin A.V."/>
            <person name="Pertea G."/>
            <person name="Qi P."/>
            <person name="Bennetzen J.L."/>
            <person name="Dai X."/>
            <person name="Dawson M.W."/>
            <person name="Muller H.G."/>
            <person name="Kugler K."/>
            <person name="Rivarola-Duarte L."/>
            <person name="Spannagl M."/>
            <person name="Mayer K.F.X."/>
            <person name="Lu F.H."/>
            <person name="Bevan M.W."/>
            <person name="Leroy P."/>
            <person name="Li P."/>
            <person name="You F.M."/>
            <person name="Sun Q."/>
            <person name="Liu Z."/>
            <person name="Lyons E."/>
            <person name="Wicker T."/>
            <person name="Salzberg S.L."/>
            <person name="Devos K.M."/>
            <person name="Dvorak J."/>
        </authorList>
    </citation>
    <scope>NUCLEOTIDE SEQUENCE [LARGE SCALE GENOMIC DNA]</scope>
    <source>
        <strain evidence="2">cv. AL8/78</strain>
    </source>
</reference>
<feature type="region of interest" description="Disordered" evidence="1">
    <location>
        <begin position="1"/>
        <end position="34"/>
    </location>
</feature>
<evidence type="ECO:0000256" key="1">
    <source>
        <dbReference type="SAM" id="MobiDB-lite"/>
    </source>
</evidence>
<dbReference type="Gramene" id="AET3Gv20937700.2">
    <property type="protein sequence ID" value="AET3Gv20937700.2"/>
    <property type="gene ID" value="AET3Gv20937700"/>
</dbReference>
<protein>
    <submittedName>
        <fullName evidence="2">Uncharacterized protein</fullName>
    </submittedName>
</protein>
<dbReference type="EnsemblPlants" id="AET3Gv20937700.3">
    <property type="protein sequence ID" value="AET3Gv20937700.3"/>
    <property type="gene ID" value="AET3Gv20937700"/>
</dbReference>
<reference evidence="3" key="2">
    <citation type="journal article" date="2017" name="Nat. Plants">
        <title>The Aegilops tauschii genome reveals multiple impacts of transposons.</title>
        <authorList>
            <person name="Zhao G."/>
            <person name="Zou C."/>
            <person name="Li K."/>
            <person name="Wang K."/>
            <person name="Li T."/>
            <person name="Gao L."/>
            <person name="Zhang X."/>
            <person name="Wang H."/>
            <person name="Yang Z."/>
            <person name="Liu X."/>
            <person name="Jiang W."/>
            <person name="Mao L."/>
            <person name="Kong X."/>
            <person name="Jiao Y."/>
            <person name="Jia J."/>
        </authorList>
    </citation>
    <scope>NUCLEOTIDE SEQUENCE [LARGE SCALE GENOMIC DNA]</scope>
    <source>
        <strain evidence="3">cv. AL8/78</strain>
    </source>
</reference>
<dbReference type="Gramene" id="AET3Gv20937700.3">
    <property type="protein sequence ID" value="AET3Gv20937700.3"/>
    <property type="gene ID" value="AET3Gv20937700"/>
</dbReference>
<dbReference type="AlphaFoldDB" id="A0A453GAF2"/>
<accession>A0A453GAF2</accession>
<organism evidence="2 3">
    <name type="scientific">Aegilops tauschii subsp. strangulata</name>
    <name type="common">Goatgrass</name>
    <dbReference type="NCBI Taxonomy" id="200361"/>
    <lineage>
        <taxon>Eukaryota</taxon>
        <taxon>Viridiplantae</taxon>
        <taxon>Streptophyta</taxon>
        <taxon>Embryophyta</taxon>
        <taxon>Tracheophyta</taxon>
        <taxon>Spermatophyta</taxon>
        <taxon>Magnoliopsida</taxon>
        <taxon>Liliopsida</taxon>
        <taxon>Poales</taxon>
        <taxon>Poaceae</taxon>
        <taxon>BOP clade</taxon>
        <taxon>Pooideae</taxon>
        <taxon>Triticodae</taxon>
        <taxon>Triticeae</taxon>
        <taxon>Triticinae</taxon>
        <taxon>Aegilops</taxon>
    </lineage>
</organism>
<keyword evidence="3" id="KW-1185">Reference proteome</keyword>
<dbReference type="EnsemblPlants" id="AET3Gv20937700.2">
    <property type="protein sequence ID" value="AET3Gv20937700.2"/>
    <property type="gene ID" value="AET3Gv20937700"/>
</dbReference>
<reference evidence="2" key="4">
    <citation type="submission" date="2019-03" db="UniProtKB">
        <authorList>
            <consortium name="EnsemblPlants"/>
        </authorList>
    </citation>
    <scope>IDENTIFICATION</scope>
</reference>
<dbReference type="STRING" id="200361.A0A453GAF2"/>
<evidence type="ECO:0000313" key="2">
    <source>
        <dbReference type="EnsemblPlants" id="AET3Gv20937700.3"/>
    </source>
</evidence>
<reference evidence="3" key="1">
    <citation type="journal article" date="2014" name="Science">
        <title>Ancient hybridizations among the ancestral genomes of bread wheat.</title>
        <authorList>
            <consortium name="International Wheat Genome Sequencing Consortium,"/>
            <person name="Marcussen T."/>
            <person name="Sandve S.R."/>
            <person name="Heier L."/>
            <person name="Spannagl M."/>
            <person name="Pfeifer M."/>
            <person name="Jakobsen K.S."/>
            <person name="Wulff B.B."/>
            <person name="Steuernagel B."/>
            <person name="Mayer K.F."/>
            <person name="Olsen O.A."/>
        </authorList>
    </citation>
    <scope>NUCLEOTIDE SEQUENCE [LARGE SCALE GENOMIC DNA]</scope>
    <source>
        <strain evidence="3">cv. AL8/78</strain>
    </source>
</reference>
<dbReference type="Gramene" id="AET3Gv20937700.1">
    <property type="protein sequence ID" value="AET3Gv20937700.1"/>
    <property type="gene ID" value="AET3Gv20937700"/>
</dbReference>
<dbReference type="EnsemblPlants" id="AET3Gv20937700.1">
    <property type="protein sequence ID" value="AET3Gv20937700.1"/>
    <property type="gene ID" value="AET3Gv20937700"/>
</dbReference>
<reference evidence="2" key="5">
    <citation type="journal article" date="2021" name="G3 (Bethesda)">
        <title>Aegilops tauschii genome assembly Aet v5.0 features greater sequence contiguity and improved annotation.</title>
        <authorList>
            <person name="Wang L."/>
            <person name="Zhu T."/>
            <person name="Rodriguez J.C."/>
            <person name="Deal K.R."/>
            <person name="Dubcovsky J."/>
            <person name="McGuire P.E."/>
            <person name="Lux T."/>
            <person name="Spannagl M."/>
            <person name="Mayer K.F.X."/>
            <person name="Baldrich P."/>
            <person name="Meyers B.C."/>
            <person name="Huo N."/>
            <person name="Gu Y.Q."/>
            <person name="Zhou H."/>
            <person name="Devos K.M."/>
            <person name="Bennetzen J.L."/>
            <person name="Unver T."/>
            <person name="Budak H."/>
            <person name="Gulick P.J."/>
            <person name="Galiba G."/>
            <person name="Kalapos B."/>
            <person name="Nelson D.R."/>
            <person name="Li P."/>
            <person name="You F.M."/>
            <person name="Luo M.C."/>
            <person name="Dvorak J."/>
        </authorList>
    </citation>
    <scope>NUCLEOTIDE SEQUENCE [LARGE SCALE GENOMIC DNA]</scope>
    <source>
        <strain evidence="2">cv. AL8/78</strain>
    </source>
</reference>
<sequence>MYINTREVHVYGAPQNDDDYNGDQKRRGGGGGGGSGFFGPAFHAVGHFVDRRFGLDDRN</sequence>
<evidence type="ECO:0000313" key="3">
    <source>
        <dbReference type="Proteomes" id="UP000015105"/>
    </source>
</evidence>
<proteinExistence type="predicted"/>
<name>A0A453GAF2_AEGTS</name>
<dbReference type="Proteomes" id="UP000015105">
    <property type="component" value="Chromosome 3D"/>
</dbReference>